<keyword evidence="2" id="KW-1185">Reference proteome</keyword>
<dbReference type="InterPro" id="IPR029062">
    <property type="entry name" value="Class_I_gatase-like"/>
</dbReference>
<dbReference type="SUPFAM" id="SSF52317">
    <property type="entry name" value="Class I glutamine amidotransferase-like"/>
    <property type="match status" value="1"/>
</dbReference>
<evidence type="ECO:0008006" key="3">
    <source>
        <dbReference type="Google" id="ProtNLM"/>
    </source>
</evidence>
<dbReference type="PANTHER" id="PTHR37947">
    <property type="entry name" value="BLL2462 PROTEIN"/>
    <property type="match status" value="1"/>
</dbReference>
<accession>A0A7S6UMG1</accession>
<name>A0A7S6UMG1_9GAMM</name>
<sequence length="612" mass="64824">MSPQLLVIGILALAVLLGSARAVRVRTRLPRESRPHPLRTTVLLLAQVASAGLLYFALFPPPVLHEPGTLVVLTARADEVTAQRVVGDRTVALPEAGTSMPADAERFPDLASALRTHPATQRIRVLGAGLVARDLDAARGLEIEFRAAPQPPGLVEIHSPQRVAAGRRFAVSGRTAAVTGGSVELRDPADRVVDRSELGDDGQFTLHASARSAGLTPYRVLVLDTEGNTIDEAPLPLDVTPPRDLKVLVLAGGPSPELKYLRRWALDAGAELDTRISLGAGTQVGTAPGRFDAAALDQFDLLVLDDRSWGTLSRDQHEVLAAALDRGLGLLLRMAGPPGDADRQRLAELGFDVARTNPDPGIRLGGEWVGPGDAADALPSLTRVVRVTAADGIELLADGAGEPLGFWVAHGRGRVGVWPLVDSYRLVMAGRQDVHGEIWSSAFSTLARASVATTSPVTIEAAAPYQRSVICGIGEGAPVLSPVGDSVTLHIDPASGDADCAGFWADAPGWHELRDAEHTQLFPVPSAGQTPAMTANALREATLMLAAGAGGSPDATGASARHPPSQTGPRWPWFLVWLATATACWWLERSRWLLRPANNSAETRARSDRPKR</sequence>
<dbReference type="Proteomes" id="UP000593932">
    <property type="component" value="Chromosome"/>
</dbReference>
<reference evidence="1 2" key="1">
    <citation type="submission" date="2020-10" db="EMBL/GenBank/DDBJ databases">
        <title>complete genome sequencing of Lysobacter sp. H23M41.</title>
        <authorList>
            <person name="Bae J.-W."/>
            <person name="Lee S.-Y."/>
        </authorList>
    </citation>
    <scope>NUCLEOTIDE SEQUENCE [LARGE SCALE GENOMIC DNA]</scope>
    <source>
        <strain evidence="1 2">H23M41</strain>
    </source>
</reference>
<organism evidence="1 2">
    <name type="scientific">Novilysobacter avium</name>
    <dbReference type="NCBI Taxonomy" id="2781023"/>
    <lineage>
        <taxon>Bacteria</taxon>
        <taxon>Pseudomonadati</taxon>
        <taxon>Pseudomonadota</taxon>
        <taxon>Gammaproteobacteria</taxon>
        <taxon>Lysobacterales</taxon>
        <taxon>Lysobacteraceae</taxon>
        <taxon>Novilysobacter</taxon>
    </lineage>
</organism>
<dbReference type="RefSeq" id="WP_194035385.1">
    <property type="nucleotide sequence ID" value="NZ_CP063657.1"/>
</dbReference>
<evidence type="ECO:0000313" key="1">
    <source>
        <dbReference type="EMBL" id="QOW22906.1"/>
    </source>
</evidence>
<proteinExistence type="predicted"/>
<dbReference type="PANTHER" id="PTHR37947:SF1">
    <property type="entry name" value="BLL2462 PROTEIN"/>
    <property type="match status" value="1"/>
</dbReference>
<gene>
    <name evidence="1" type="ORF">INQ42_04890</name>
</gene>
<dbReference type="Gene3D" id="3.40.50.880">
    <property type="match status" value="1"/>
</dbReference>
<protein>
    <recommendedName>
        <fullName evidence="3">Carboxypeptidase regulatory-like domain-containing protein</fullName>
    </recommendedName>
</protein>
<dbReference type="EMBL" id="CP063657">
    <property type="protein sequence ID" value="QOW22906.1"/>
    <property type="molecule type" value="Genomic_DNA"/>
</dbReference>
<evidence type="ECO:0000313" key="2">
    <source>
        <dbReference type="Proteomes" id="UP000593932"/>
    </source>
</evidence>